<feature type="region of interest" description="Disordered" evidence="1">
    <location>
        <begin position="29"/>
        <end position="57"/>
    </location>
</feature>
<proteinExistence type="predicted"/>
<dbReference type="RefSeq" id="WP_270165485.1">
    <property type="nucleotide sequence ID" value="NZ_CP089391.1"/>
</dbReference>
<evidence type="ECO:0000256" key="1">
    <source>
        <dbReference type="SAM" id="MobiDB-lite"/>
    </source>
</evidence>
<dbReference type="EMBL" id="CP089391">
    <property type="protein sequence ID" value="WBL79582.1"/>
    <property type="molecule type" value="Genomic_DNA"/>
</dbReference>
<organism evidence="2 3">
    <name type="scientific">Bradyrhizobium xenonodulans</name>
    <dbReference type="NCBI Taxonomy" id="2736875"/>
    <lineage>
        <taxon>Bacteria</taxon>
        <taxon>Pseudomonadati</taxon>
        <taxon>Pseudomonadota</taxon>
        <taxon>Alphaproteobacteria</taxon>
        <taxon>Hyphomicrobiales</taxon>
        <taxon>Nitrobacteraceae</taxon>
        <taxon>Bradyrhizobium</taxon>
    </lineage>
</organism>
<reference evidence="2" key="1">
    <citation type="submission" date="2021-12" db="EMBL/GenBank/DDBJ databases">
        <title>Bradyrhizobium xenonodulans sp. nov.</title>
        <authorList>
            <person name="Claassens R."/>
            <person name="Venter S.N."/>
            <person name="Beukes C.W."/>
            <person name="Stepkowski T."/>
            <person name="Steenkamp E.T."/>
        </authorList>
    </citation>
    <scope>NUCLEOTIDE SEQUENCE</scope>
    <source>
        <strain evidence="2">14AB</strain>
    </source>
</reference>
<evidence type="ECO:0000313" key="3">
    <source>
        <dbReference type="Proteomes" id="UP001179614"/>
    </source>
</evidence>
<evidence type="ECO:0008006" key="4">
    <source>
        <dbReference type="Google" id="ProtNLM"/>
    </source>
</evidence>
<evidence type="ECO:0000313" key="2">
    <source>
        <dbReference type="EMBL" id="WBL79582.1"/>
    </source>
</evidence>
<keyword evidence="3" id="KW-1185">Reference proteome</keyword>
<name>A0ABY7MME4_9BRAD</name>
<gene>
    <name evidence="2" type="ORF">I3J27_03905</name>
</gene>
<protein>
    <recommendedName>
        <fullName evidence="4">Transposase</fullName>
    </recommendedName>
</protein>
<sequence>MGQIIQFVSKSERERIRLIQEARAIYDSIFPPNDPAGEPQDKTSMIRAANGDAGNLA</sequence>
<dbReference type="Proteomes" id="UP001179614">
    <property type="component" value="Chromosome"/>
</dbReference>
<accession>A0ABY7MME4</accession>